<dbReference type="Proteomes" id="UP000249282">
    <property type="component" value="Unassembled WGS sequence"/>
</dbReference>
<sequence length="67" mass="7440">MNTVYAIQGDTLDSIATRYFPNNPVQVLADLIELNPTLESVILIEHQAVVLPEAITTSTTQTLKLWD</sequence>
<dbReference type="EMBL" id="QFQJ01000020">
    <property type="protein sequence ID" value="PZQ92337.1"/>
    <property type="molecule type" value="Genomic_DNA"/>
</dbReference>
<proteinExistence type="predicted"/>
<dbReference type="InterPro" id="IPR008861">
    <property type="entry name" value="GpX-like"/>
</dbReference>
<name>A0A2W5T9P6_ACIJO</name>
<evidence type="ECO:0008006" key="3">
    <source>
        <dbReference type="Google" id="ProtNLM"/>
    </source>
</evidence>
<dbReference type="AlphaFoldDB" id="A0A2W5T9P6"/>
<accession>A0A2W5T9P6</accession>
<reference evidence="1 2" key="1">
    <citation type="submission" date="2017-11" db="EMBL/GenBank/DDBJ databases">
        <title>Infants hospitalized years apart are colonized by the same room-sourced microbial strains.</title>
        <authorList>
            <person name="Brooks B."/>
            <person name="Olm M.R."/>
            <person name="Firek B.A."/>
            <person name="Baker R."/>
            <person name="Thomas B.C."/>
            <person name="Morowitz M.J."/>
            <person name="Banfield J.F."/>
        </authorList>
    </citation>
    <scope>NUCLEOTIDE SEQUENCE [LARGE SCALE GENOMIC DNA]</scope>
    <source>
        <strain evidence="1">S2_003_000_R3_20</strain>
    </source>
</reference>
<organism evidence="1 2">
    <name type="scientific">Acinetobacter johnsonii</name>
    <dbReference type="NCBI Taxonomy" id="40214"/>
    <lineage>
        <taxon>Bacteria</taxon>
        <taxon>Pseudomonadati</taxon>
        <taxon>Pseudomonadota</taxon>
        <taxon>Gammaproteobacteria</taxon>
        <taxon>Moraxellales</taxon>
        <taxon>Moraxellaceae</taxon>
        <taxon>Acinetobacter</taxon>
    </lineage>
</organism>
<comment type="caution">
    <text evidence="1">The sequence shown here is derived from an EMBL/GenBank/DDBJ whole genome shotgun (WGS) entry which is preliminary data.</text>
</comment>
<evidence type="ECO:0000313" key="1">
    <source>
        <dbReference type="EMBL" id="PZQ92337.1"/>
    </source>
</evidence>
<gene>
    <name evidence="1" type="ORF">DI542_05615</name>
</gene>
<protein>
    <recommendedName>
        <fullName evidence="3">Phage tail protein</fullName>
    </recommendedName>
</protein>
<dbReference type="Pfam" id="PF05489">
    <property type="entry name" value="Phage_tail_X"/>
    <property type="match status" value="1"/>
</dbReference>
<evidence type="ECO:0000313" key="2">
    <source>
        <dbReference type="Proteomes" id="UP000249282"/>
    </source>
</evidence>
<dbReference type="RefSeq" id="WP_004984424.1">
    <property type="nucleotide sequence ID" value="NZ_KB849708.1"/>
</dbReference>